<dbReference type="Pfam" id="PF12625">
    <property type="entry name" value="Arabinose_bd"/>
    <property type="match status" value="1"/>
</dbReference>
<dbReference type="SUPFAM" id="SSF46689">
    <property type="entry name" value="Homeodomain-like"/>
    <property type="match status" value="1"/>
</dbReference>
<comment type="caution">
    <text evidence="6">The sequence shown here is derived from an EMBL/GenBank/DDBJ whole genome shotgun (WGS) entry which is preliminary data.</text>
</comment>
<sequence length="374" mass="41462">MSESVNHSQPSTLEVEKGTIAIAFVHEALACLRERGIDERPLLARAGISAELLALPQARVSSAAYGLLWHGIAQQIDDEFFGLDSRRMKSGSFTLLCHALIHADTLERALRRALRFLRLLLDDFHGELEIHGAVARIRIIDRIDAATGEPIAPRRAFAYGTYLLLLHGLACWLVGRRIPLLSAQFRCAEPPYSQEWRVLFAQELGFAQAGSGISFDAGYLALRNRRDEAAMKAFLRSAPANFLVKYKNSAALSARIRRRLRGQAVADWPGLPELARQLNLSEATLRRRLDAEGSSYRQILDDLRRDMAIDRLADREASLADIAAALGFSEASAFHRAFRKWTGSRPGDYRLPRARAAAGGSPLASVRSSRERPG</sequence>
<dbReference type="OrthoDB" id="6506763at2"/>
<dbReference type="Proteomes" id="UP000238589">
    <property type="component" value="Unassembled WGS sequence"/>
</dbReference>
<evidence type="ECO:0000313" key="7">
    <source>
        <dbReference type="Proteomes" id="UP000238589"/>
    </source>
</evidence>
<organism evidence="6 7">
    <name type="scientific">Malikia granosa</name>
    <dbReference type="NCBI Taxonomy" id="263067"/>
    <lineage>
        <taxon>Bacteria</taxon>
        <taxon>Pseudomonadati</taxon>
        <taxon>Pseudomonadota</taxon>
        <taxon>Betaproteobacteria</taxon>
        <taxon>Burkholderiales</taxon>
        <taxon>Comamonadaceae</taxon>
        <taxon>Malikia</taxon>
    </lineage>
</organism>
<evidence type="ECO:0000259" key="5">
    <source>
        <dbReference type="PROSITE" id="PS01124"/>
    </source>
</evidence>
<keyword evidence="7" id="KW-1185">Reference proteome</keyword>
<dbReference type="GO" id="GO:0005829">
    <property type="term" value="C:cytosol"/>
    <property type="evidence" value="ECO:0007669"/>
    <property type="project" value="TreeGrafter"/>
</dbReference>
<dbReference type="AlphaFoldDB" id="A0A2S9K221"/>
<dbReference type="InterPro" id="IPR032687">
    <property type="entry name" value="AraC-type_N"/>
</dbReference>
<dbReference type="RefSeq" id="WP_105749235.1">
    <property type="nucleotide sequence ID" value="NZ_PVLQ01000064.1"/>
</dbReference>
<dbReference type="InterPro" id="IPR018060">
    <property type="entry name" value="HTH_AraC"/>
</dbReference>
<dbReference type="PRINTS" id="PR00032">
    <property type="entry name" value="HTHARAC"/>
</dbReference>
<dbReference type="EMBL" id="PVLQ01000064">
    <property type="protein sequence ID" value="PRD64516.1"/>
    <property type="molecule type" value="Genomic_DNA"/>
</dbReference>
<dbReference type="InterPro" id="IPR020449">
    <property type="entry name" value="Tscrpt_reg_AraC-type_HTH"/>
</dbReference>
<dbReference type="PANTHER" id="PTHR47894">
    <property type="entry name" value="HTH-TYPE TRANSCRIPTIONAL REGULATOR GADX"/>
    <property type="match status" value="1"/>
</dbReference>
<proteinExistence type="predicted"/>
<evidence type="ECO:0000256" key="1">
    <source>
        <dbReference type="ARBA" id="ARBA00023015"/>
    </source>
</evidence>
<evidence type="ECO:0000256" key="2">
    <source>
        <dbReference type="ARBA" id="ARBA00023125"/>
    </source>
</evidence>
<evidence type="ECO:0000256" key="3">
    <source>
        <dbReference type="ARBA" id="ARBA00023163"/>
    </source>
</evidence>
<dbReference type="PROSITE" id="PS01124">
    <property type="entry name" value="HTH_ARAC_FAMILY_2"/>
    <property type="match status" value="1"/>
</dbReference>
<feature type="domain" description="HTH araC/xylS-type" evidence="5">
    <location>
        <begin position="254"/>
        <end position="352"/>
    </location>
</feature>
<evidence type="ECO:0000256" key="4">
    <source>
        <dbReference type="SAM" id="MobiDB-lite"/>
    </source>
</evidence>
<dbReference type="PANTHER" id="PTHR47894:SF1">
    <property type="entry name" value="HTH-TYPE TRANSCRIPTIONAL REGULATOR VQSM"/>
    <property type="match status" value="1"/>
</dbReference>
<protein>
    <submittedName>
        <fullName evidence="6">AraC family transcriptional regulator</fullName>
    </submittedName>
</protein>
<evidence type="ECO:0000313" key="6">
    <source>
        <dbReference type="EMBL" id="PRD64516.1"/>
    </source>
</evidence>
<keyword evidence="3" id="KW-0804">Transcription</keyword>
<dbReference type="SMART" id="SM00342">
    <property type="entry name" value="HTH_ARAC"/>
    <property type="match status" value="1"/>
</dbReference>
<feature type="region of interest" description="Disordered" evidence="4">
    <location>
        <begin position="352"/>
        <end position="374"/>
    </location>
</feature>
<name>A0A2S9K221_9BURK</name>
<keyword evidence="2" id="KW-0238">DNA-binding</keyword>
<dbReference type="GO" id="GO:0003700">
    <property type="term" value="F:DNA-binding transcription factor activity"/>
    <property type="evidence" value="ECO:0007669"/>
    <property type="project" value="InterPro"/>
</dbReference>
<keyword evidence="1" id="KW-0805">Transcription regulation</keyword>
<dbReference type="GO" id="GO:0000976">
    <property type="term" value="F:transcription cis-regulatory region binding"/>
    <property type="evidence" value="ECO:0007669"/>
    <property type="project" value="TreeGrafter"/>
</dbReference>
<gene>
    <name evidence="6" type="ORF">C6P64_14315</name>
</gene>
<dbReference type="InterPro" id="IPR009057">
    <property type="entry name" value="Homeodomain-like_sf"/>
</dbReference>
<dbReference type="Gene3D" id="1.10.10.60">
    <property type="entry name" value="Homeodomain-like"/>
    <property type="match status" value="1"/>
</dbReference>
<reference evidence="6 7" key="1">
    <citation type="submission" date="2018-03" db="EMBL/GenBank/DDBJ databases">
        <title>Comparative genomics illustrates the genes involved in a hyperalkaliphilic mechanisms of Serpentinomonas isolated from highly-alkaline calcium-rich serpentinized springs.</title>
        <authorList>
            <person name="Suzuki S."/>
            <person name="Ishii S."/>
            <person name="Walworth N."/>
            <person name="Bird L."/>
            <person name="Kuenen J.G."/>
            <person name="Nealson K.H."/>
        </authorList>
    </citation>
    <scope>NUCLEOTIDE SEQUENCE [LARGE SCALE GENOMIC DNA]</scope>
    <source>
        <strain evidence="6 7">P1</strain>
    </source>
</reference>
<accession>A0A2S9K221</accession>
<dbReference type="Pfam" id="PF12833">
    <property type="entry name" value="HTH_18"/>
    <property type="match status" value="1"/>
</dbReference>